<keyword evidence="2" id="KW-1185">Reference proteome</keyword>
<name>A0A3M7Q8U0_BRAPC</name>
<comment type="caution">
    <text evidence="1">The sequence shown here is derived from an EMBL/GenBank/DDBJ whole genome shotgun (WGS) entry which is preliminary data.</text>
</comment>
<organism evidence="1 2">
    <name type="scientific">Brachionus plicatilis</name>
    <name type="common">Marine rotifer</name>
    <name type="synonym">Brachionus muelleri</name>
    <dbReference type="NCBI Taxonomy" id="10195"/>
    <lineage>
        <taxon>Eukaryota</taxon>
        <taxon>Metazoa</taxon>
        <taxon>Spiralia</taxon>
        <taxon>Gnathifera</taxon>
        <taxon>Rotifera</taxon>
        <taxon>Eurotatoria</taxon>
        <taxon>Monogononta</taxon>
        <taxon>Pseudotrocha</taxon>
        <taxon>Ploima</taxon>
        <taxon>Brachionidae</taxon>
        <taxon>Brachionus</taxon>
    </lineage>
</organism>
<gene>
    <name evidence="1" type="ORF">BpHYR1_047096</name>
</gene>
<evidence type="ECO:0000313" key="1">
    <source>
        <dbReference type="EMBL" id="RNA07649.1"/>
    </source>
</evidence>
<reference evidence="1 2" key="1">
    <citation type="journal article" date="2018" name="Sci. Rep.">
        <title>Genomic signatures of local adaptation to the degree of environmental predictability in rotifers.</title>
        <authorList>
            <person name="Franch-Gras L."/>
            <person name="Hahn C."/>
            <person name="Garcia-Roger E.M."/>
            <person name="Carmona M.J."/>
            <person name="Serra M."/>
            <person name="Gomez A."/>
        </authorList>
    </citation>
    <scope>NUCLEOTIDE SEQUENCE [LARGE SCALE GENOMIC DNA]</scope>
    <source>
        <strain evidence="1">HYR1</strain>
    </source>
</reference>
<accession>A0A3M7Q8U0</accession>
<dbReference type="Proteomes" id="UP000276133">
    <property type="component" value="Unassembled WGS sequence"/>
</dbReference>
<evidence type="ECO:0000313" key="2">
    <source>
        <dbReference type="Proteomes" id="UP000276133"/>
    </source>
</evidence>
<sequence>MTHYDILKNSMRFILLHLYSNEVNSKIGTRIEDLCIDDPLEPEPKPNNREDNKKEDTLDIVQMLEW</sequence>
<protein>
    <submittedName>
        <fullName evidence="1">Uncharacterized protein</fullName>
    </submittedName>
</protein>
<dbReference type="AlphaFoldDB" id="A0A3M7Q8U0"/>
<proteinExistence type="predicted"/>
<dbReference type="EMBL" id="REGN01006974">
    <property type="protein sequence ID" value="RNA07649.1"/>
    <property type="molecule type" value="Genomic_DNA"/>
</dbReference>